<comment type="caution">
    <text evidence="1">The sequence shown here is derived from an EMBL/GenBank/DDBJ whole genome shotgun (WGS) entry which is preliminary data.</text>
</comment>
<evidence type="ECO:0000313" key="2">
    <source>
        <dbReference type="Proteomes" id="UP001362999"/>
    </source>
</evidence>
<sequence>MNLTTETESSVSASASLNDAVVDLATAFQTVLNSLSTANPANANAQTVTAFQTVLDAMVSFQRGSAAEDAASPSATPSPPVSPVVAPALAPVVAPAPAPVLAPAPAPALAALVPVIPGGLRTSGPWNVGFLYIVVPPQHLAAIPDPTPQNAESLPVWYAISKGRFVGVTLSNALALAATTGVSGASMKSHKTQVLALAAFNEALDFNSITIVP</sequence>
<organism evidence="1 2">
    <name type="scientific">Favolaschia claudopus</name>
    <dbReference type="NCBI Taxonomy" id="2862362"/>
    <lineage>
        <taxon>Eukaryota</taxon>
        <taxon>Fungi</taxon>
        <taxon>Dikarya</taxon>
        <taxon>Basidiomycota</taxon>
        <taxon>Agaricomycotina</taxon>
        <taxon>Agaricomycetes</taxon>
        <taxon>Agaricomycetidae</taxon>
        <taxon>Agaricales</taxon>
        <taxon>Marasmiineae</taxon>
        <taxon>Mycenaceae</taxon>
        <taxon>Favolaschia</taxon>
    </lineage>
</organism>
<proteinExistence type="predicted"/>
<accession>A0AAV9ZVN2</accession>
<name>A0AAV9ZVN2_9AGAR</name>
<gene>
    <name evidence="1" type="ORF">R3P38DRAFT_3224665</name>
</gene>
<keyword evidence="2" id="KW-1185">Reference proteome</keyword>
<dbReference type="Proteomes" id="UP001362999">
    <property type="component" value="Unassembled WGS sequence"/>
</dbReference>
<reference evidence="1 2" key="1">
    <citation type="journal article" date="2024" name="J Genomics">
        <title>Draft genome sequencing and assembly of Favolaschia claudopus CIRM-BRFM 2984 isolated from oak limbs.</title>
        <authorList>
            <person name="Navarro D."/>
            <person name="Drula E."/>
            <person name="Chaduli D."/>
            <person name="Cazenave R."/>
            <person name="Ahrendt S."/>
            <person name="Wang J."/>
            <person name="Lipzen A."/>
            <person name="Daum C."/>
            <person name="Barry K."/>
            <person name="Grigoriev I.V."/>
            <person name="Favel A."/>
            <person name="Rosso M.N."/>
            <person name="Martin F."/>
        </authorList>
    </citation>
    <scope>NUCLEOTIDE SEQUENCE [LARGE SCALE GENOMIC DNA]</scope>
    <source>
        <strain evidence="1 2">CIRM-BRFM 2984</strain>
    </source>
</reference>
<evidence type="ECO:0000313" key="1">
    <source>
        <dbReference type="EMBL" id="KAK6992843.1"/>
    </source>
</evidence>
<dbReference type="EMBL" id="JAWWNJ010000106">
    <property type="protein sequence ID" value="KAK6992843.1"/>
    <property type="molecule type" value="Genomic_DNA"/>
</dbReference>
<dbReference type="AlphaFoldDB" id="A0AAV9ZVN2"/>
<protein>
    <submittedName>
        <fullName evidence="1">Uncharacterized protein</fullName>
    </submittedName>
</protein>